<protein>
    <recommendedName>
        <fullName evidence="4">SMODS and SLOG-associating 2TM effector domain-containing protein</fullName>
    </recommendedName>
</protein>
<organism evidence="2 3">
    <name type="scientific">Aeromonas veronii</name>
    <dbReference type="NCBI Taxonomy" id="654"/>
    <lineage>
        <taxon>Bacteria</taxon>
        <taxon>Pseudomonadati</taxon>
        <taxon>Pseudomonadota</taxon>
        <taxon>Gammaproteobacteria</taxon>
        <taxon>Aeromonadales</taxon>
        <taxon>Aeromonadaceae</taxon>
        <taxon>Aeromonas</taxon>
    </lineage>
</organism>
<evidence type="ECO:0008006" key="4">
    <source>
        <dbReference type="Google" id="ProtNLM"/>
    </source>
</evidence>
<feature type="transmembrane region" description="Helical" evidence="1">
    <location>
        <begin position="25"/>
        <end position="43"/>
    </location>
</feature>
<feature type="transmembrane region" description="Helical" evidence="1">
    <location>
        <begin position="200"/>
        <end position="218"/>
    </location>
</feature>
<keyword evidence="1" id="KW-1133">Transmembrane helix</keyword>
<accession>A0A653L391</accession>
<proteinExistence type="predicted"/>
<reference evidence="2 3" key="1">
    <citation type="submission" date="2019-10" db="EMBL/GenBank/DDBJ databases">
        <authorList>
            <person name="Karimi E."/>
        </authorList>
    </citation>
    <scope>NUCLEOTIDE SEQUENCE [LARGE SCALE GENOMIC DNA]</scope>
    <source>
        <strain evidence="2">Aeromonas sp. 8C</strain>
    </source>
</reference>
<dbReference type="EMBL" id="CABWLC010000012">
    <property type="protein sequence ID" value="VXA85918.1"/>
    <property type="molecule type" value="Genomic_DNA"/>
</dbReference>
<dbReference type="Proteomes" id="UP000439123">
    <property type="component" value="Unassembled WGS sequence"/>
</dbReference>
<gene>
    <name evidence="2" type="ORF">AERO8C_20759</name>
</gene>
<sequence length="221" mass="26014">MLSENLLSYRKRIDEDTGLQSKRKLLVLLSVLMLAIDFTGATFKEANTFIFKIEFENQSGLNIFLLLSVVYLLIRYYAYAHSYHEELYNLWSGRMLEDRNVFYYDVVMEDVRGLLGPAVEFSGSDEPGIQESKYYVSGIFKRALTFPSYHIDEDGETHQFEKLIKLTKFNDKWTRKKYIKLLSYELKYQSSAFFKYRENLDLIGPYVIGSLAIMLTLWKML</sequence>
<evidence type="ECO:0000313" key="2">
    <source>
        <dbReference type="EMBL" id="VXA85918.1"/>
    </source>
</evidence>
<feature type="transmembrane region" description="Helical" evidence="1">
    <location>
        <begin position="63"/>
        <end position="80"/>
    </location>
</feature>
<dbReference type="AlphaFoldDB" id="A0A653L391"/>
<dbReference type="RefSeq" id="WP_159157362.1">
    <property type="nucleotide sequence ID" value="NZ_LR732798.1"/>
</dbReference>
<name>A0A653L391_AERVE</name>
<keyword evidence="1" id="KW-0472">Membrane</keyword>
<evidence type="ECO:0000256" key="1">
    <source>
        <dbReference type="SAM" id="Phobius"/>
    </source>
</evidence>
<evidence type="ECO:0000313" key="3">
    <source>
        <dbReference type="Proteomes" id="UP000439123"/>
    </source>
</evidence>
<keyword evidence="1" id="KW-0812">Transmembrane</keyword>